<evidence type="ECO:0000313" key="7">
    <source>
        <dbReference type="Proteomes" id="UP001229244"/>
    </source>
</evidence>
<dbReference type="GO" id="GO:0043565">
    <property type="term" value="F:sequence-specific DNA binding"/>
    <property type="evidence" value="ECO:0007669"/>
    <property type="project" value="InterPro"/>
</dbReference>
<dbReference type="GO" id="GO:0003700">
    <property type="term" value="F:DNA-binding transcription factor activity"/>
    <property type="evidence" value="ECO:0007669"/>
    <property type="project" value="InterPro"/>
</dbReference>
<dbReference type="PANTHER" id="PTHR46796:SF2">
    <property type="entry name" value="TRANSCRIPTIONAL REGULATORY PROTEIN"/>
    <property type="match status" value="1"/>
</dbReference>
<gene>
    <name evidence="6" type="ORF">J2S73_003493</name>
</gene>
<name>A0AAE3VSY1_9HYPH</name>
<keyword evidence="1" id="KW-0805">Transcription regulation</keyword>
<dbReference type="Pfam" id="PF02311">
    <property type="entry name" value="AraC_binding"/>
    <property type="match status" value="1"/>
</dbReference>
<feature type="domain" description="HTH araC/xylS-type" evidence="5">
    <location>
        <begin position="165"/>
        <end position="262"/>
    </location>
</feature>
<dbReference type="InterPro" id="IPR003313">
    <property type="entry name" value="AraC-bd"/>
</dbReference>
<protein>
    <submittedName>
        <fullName evidence="6">AraC-like DNA-binding protein</fullName>
    </submittedName>
</protein>
<dbReference type="InterPro" id="IPR018060">
    <property type="entry name" value="HTH_AraC"/>
</dbReference>
<reference evidence="6" key="1">
    <citation type="submission" date="2023-07" db="EMBL/GenBank/DDBJ databases">
        <title>Genomic Encyclopedia of Type Strains, Phase IV (KMG-IV): sequencing the most valuable type-strain genomes for metagenomic binning, comparative biology and taxonomic classification.</title>
        <authorList>
            <person name="Goeker M."/>
        </authorList>
    </citation>
    <scope>NUCLEOTIDE SEQUENCE</scope>
    <source>
        <strain evidence="6">DSM 21202</strain>
    </source>
</reference>
<keyword evidence="3" id="KW-0010">Activator</keyword>
<dbReference type="InterPro" id="IPR018062">
    <property type="entry name" value="HTH_AraC-typ_CS"/>
</dbReference>
<keyword evidence="2 6" id="KW-0238">DNA-binding</keyword>
<evidence type="ECO:0000256" key="2">
    <source>
        <dbReference type="ARBA" id="ARBA00023125"/>
    </source>
</evidence>
<dbReference type="SMART" id="SM00342">
    <property type="entry name" value="HTH_ARAC"/>
    <property type="match status" value="1"/>
</dbReference>
<evidence type="ECO:0000256" key="4">
    <source>
        <dbReference type="ARBA" id="ARBA00023163"/>
    </source>
</evidence>
<dbReference type="InterPro" id="IPR037923">
    <property type="entry name" value="HTH-like"/>
</dbReference>
<dbReference type="PROSITE" id="PS00041">
    <property type="entry name" value="HTH_ARAC_FAMILY_1"/>
    <property type="match status" value="1"/>
</dbReference>
<accession>A0AAE3VSY1</accession>
<dbReference type="PROSITE" id="PS01124">
    <property type="entry name" value="HTH_ARAC_FAMILY_2"/>
    <property type="match status" value="1"/>
</dbReference>
<dbReference type="InterPro" id="IPR009057">
    <property type="entry name" value="Homeodomain-like_sf"/>
</dbReference>
<dbReference type="PANTHER" id="PTHR46796">
    <property type="entry name" value="HTH-TYPE TRANSCRIPTIONAL ACTIVATOR RHAS-RELATED"/>
    <property type="match status" value="1"/>
</dbReference>
<keyword evidence="4" id="KW-0804">Transcription</keyword>
<evidence type="ECO:0000259" key="5">
    <source>
        <dbReference type="PROSITE" id="PS01124"/>
    </source>
</evidence>
<dbReference type="InterPro" id="IPR050204">
    <property type="entry name" value="AraC_XylS_family_regulators"/>
</dbReference>
<evidence type="ECO:0000313" key="6">
    <source>
        <dbReference type="EMBL" id="MDQ0317016.1"/>
    </source>
</evidence>
<dbReference type="SUPFAM" id="SSF51215">
    <property type="entry name" value="Regulatory protein AraC"/>
    <property type="match status" value="1"/>
</dbReference>
<keyword evidence="7" id="KW-1185">Reference proteome</keyword>
<organism evidence="6 7">
    <name type="scientific">Amorphus orientalis</name>
    <dbReference type="NCBI Taxonomy" id="649198"/>
    <lineage>
        <taxon>Bacteria</taxon>
        <taxon>Pseudomonadati</taxon>
        <taxon>Pseudomonadota</taxon>
        <taxon>Alphaproteobacteria</taxon>
        <taxon>Hyphomicrobiales</taxon>
        <taxon>Amorphaceae</taxon>
        <taxon>Amorphus</taxon>
    </lineage>
</organism>
<dbReference type="Proteomes" id="UP001229244">
    <property type="component" value="Unassembled WGS sequence"/>
</dbReference>
<dbReference type="RefSeq" id="WP_306886915.1">
    <property type="nucleotide sequence ID" value="NZ_JAUSUL010000004.1"/>
</dbReference>
<sequence>MKDQVRYGGGAAGIERAEIVLVREAYSPHRHDTYALGMTLGGVQAFDYRGAARASVEGNVFVLHPDEVHDGHPGTEAGLAYRALYVAPHLIADALGGGALPFLAEPVSADPRLVRAMRTAMAGFDDAIGEIQATEIVTTLADALAAIARPGAPSAPVRTNRPAMERVAALIDGEPAENVGIAEMEGVSGHDRWTLFRQFPAVYGVSPYRYAVMRRLDRARGLIRAGSSLADAAAAAGFSDQSHLTRQFRATYGFSPGRWRRMVTGQ</sequence>
<dbReference type="SUPFAM" id="SSF46689">
    <property type="entry name" value="Homeodomain-like"/>
    <property type="match status" value="1"/>
</dbReference>
<comment type="caution">
    <text evidence="6">The sequence shown here is derived from an EMBL/GenBank/DDBJ whole genome shotgun (WGS) entry which is preliminary data.</text>
</comment>
<dbReference type="Gene3D" id="1.10.10.60">
    <property type="entry name" value="Homeodomain-like"/>
    <property type="match status" value="1"/>
</dbReference>
<dbReference type="AlphaFoldDB" id="A0AAE3VSY1"/>
<evidence type="ECO:0000256" key="3">
    <source>
        <dbReference type="ARBA" id="ARBA00023159"/>
    </source>
</evidence>
<proteinExistence type="predicted"/>
<evidence type="ECO:0000256" key="1">
    <source>
        <dbReference type="ARBA" id="ARBA00023015"/>
    </source>
</evidence>
<dbReference type="Pfam" id="PF12833">
    <property type="entry name" value="HTH_18"/>
    <property type="match status" value="1"/>
</dbReference>
<dbReference type="EMBL" id="JAUSUL010000004">
    <property type="protein sequence ID" value="MDQ0317016.1"/>
    <property type="molecule type" value="Genomic_DNA"/>
</dbReference>